<protein>
    <submittedName>
        <fullName evidence="2">Uncharacterized protein</fullName>
    </submittedName>
</protein>
<comment type="caution">
    <text evidence="2">The sequence shown here is derived from an EMBL/GenBank/DDBJ whole genome shotgun (WGS) entry which is preliminary data.</text>
</comment>
<gene>
    <name evidence="2" type="ORF">FIESC28_04088</name>
</gene>
<reference evidence="2 3" key="1">
    <citation type="submission" date="2018-06" db="EMBL/GenBank/DDBJ databases">
        <title>Fusarium incarnatum-equiseti species complex species 28.</title>
        <authorList>
            <person name="Gardiner D.M."/>
        </authorList>
    </citation>
    <scope>NUCLEOTIDE SEQUENCE [LARGE SCALE GENOMIC DNA]</scope>
    <source>
        <strain evidence="2 3">FIESC_28</strain>
    </source>
</reference>
<dbReference type="OrthoDB" id="10495160at2759"/>
<organism evidence="2 3">
    <name type="scientific">Fusarium coffeatum</name>
    <dbReference type="NCBI Taxonomy" id="231269"/>
    <lineage>
        <taxon>Eukaryota</taxon>
        <taxon>Fungi</taxon>
        <taxon>Dikarya</taxon>
        <taxon>Ascomycota</taxon>
        <taxon>Pezizomycotina</taxon>
        <taxon>Sordariomycetes</taxon>
        <taxon>Hypocreomycetidae</taxon>
        <taxon>Hypocreales</taxon>
        <taxon>Nectriaceae</taxon>
        <taxon>Fusarium</taxon>
        <taxon>Fusarium incarnatum-equiseti species complex</taxon>
    </lineage>
</organism>
<feature type="compositionally biased region" description="Basic and acidic residues" evidence="1">
    <location>
        <begin position="12"/>
        <end position="26"/>
    </location>
</feature>
<dbReference type="RefSeq" id="XP_031017684.1">
    <property type="nucleotide sequence ID" value="XM_031158235.1"/>
</dbReference>
<dbReference type="EMBL" id="QKXC01000081">
    <property type="protein sequence ID" value="RBR23093.1"/>
    <property type="molecule type" value="Genomic_DNA"/>
</dbReference>
<evidence type="ECO:0000256" key="1">
    <source>
        <dbReference type="SAM" id="MobiDB-lite"/>
    </source>
</evidence>
<dbReference type="Proteomes" id="UP000253153">
    <property type="component" value="Unassembled WGS sequence"/>
</dbReference>
<evidence type="ECO:0000313" key="2">
    <source>
        <dbReference type="EMBL" id="RBR23093.1"/>
    </source>
</evidence>
<proteinExistence type="predicted"/>
<accession>A0A366S1A6</accession>
<keyword evidence="3" id="KW-1185">Reference proteome</keyword>
<evidence type="ECO:0000313" key="3">
    <source>
        <dbReference type="Proteomes" id="UP000253153"/>
    </source>
</evidence>
<sequence length="67" mass="7555">MPTTPANHGKKKPEQGDKVEKERDDFPPATMAEIAAIVESDPVWKQMFEDACVDIKAKPQTEDKTRK</sequence>
<feature type="region of interest" description="Disordered" evidence="1">
    <location>
        <begin position="1"/>
        <end position="28"/>
    </location>
</feature>
<dbReference type="AlphaFoldDB" id="A0A366S1A6"/>
<dbReference type="GeneID" id="41993531"/>
<name>A0A366S1A6_9HYPO</name>